<feature type="transmembrane region" description="Helical" evidence="1">
    <location>
        <begin position="47"/>
        <end position="67"/>
    </location>
</feature>
<name>A0A2H0PY34_9BACT</name>
<dbReference type="EMBL" id="PCXE01000007">
    <property type="protein sequence ID" value="PIR26971.1"/>
    <property type="molecule type" value="Genomic_DNA"/>
</dbReference>
<organism evidence="2 3">
    <name type="scientific">Candidatus Brennerbacteria bacterium CG11_big_fil_rev_8_21_14_0_20_43_10</name>
    <dbReference type="NCBI Taxonomy" id="1974523"/>
    <lineage>
        <taxon>Bacteria</taxon>
        <taxon>Candidatus Brenneribacteriota</taxon>
    </lineage>
</organism>
<evidence type="ECO:0000313" key="2">
    <source>
        <dbReference type="EMBL" id="PIR26971.1"/>
    </source>
</evidence>
<gene>
    <name evidence="2" type="ORF">COV41_00225</name>
</gene>
<keyword evidence="1" id="KW-0472">Membrane</keyword>
<proteinExistence type="predicted"/>
<evidence type="ECO:0000256" key="1">
    <source>
        <dbReference type="SAM" id="Phobius"/>
    </source>
</evidence>
<comment type="caution">
    <text evidence="2">The sequence shown here is derived from an EMBL/GenBank/DDBJ whole genome shotgun (WGS) entry which is preliminary data.</text>
</comment>
<evidence type="ECO:0000313" key="3">
    <source>
        <dbReference type="Proteomes" id="UP000236846"/>
    </source>
</evidence>
<accession>A0A2H0PY34</accession>
<reference evidence="2 3" key="1">
    <citation type="submission" date="2017-09" db="EMBL/GenBank/DDBJ databases">
        <title>Depth-based differentiation of microbial function through sediment-hosted aquifers and enrichment of novel symbionts in the deep terrestrial subsurface.</title>
        <authorList>
            <person name="Probst A.J."/>
            <person name="Ladd B."/>
            <person name="Jarett J.K."/>
            <person name="Geller-Mcgrath D.E."/>
            <person name="Sieber C.M."/>
            <person name="Emerson J.B."/>
            <person name="Anantharaman K."/>
            <person name="Thomas B.C."/>
            <person name="Malmstrom R."/>
            <person name="Stieglmeier M."/>
            <person name="Klingl A."/>
            <person name="Woyke T."/>
            <person name="Ryan C.M."/>
            <person name="Banfield J.F."/>
        </authorList>
    </citation>
    <scope>NUCLEOTIDE SEQUENCE [LARGE SCALE GENOMIC DNA]</scope>
    <source>
        <strain evidence="2">CG11_big_fil_rev_8_21_14_0_20_43_10</strain>
    </source>
</reference>
<dbReference type="Proteomes" id="UP000236846">
    <property type="component" value="Unassembled WGS sequence"/>
</dbReference>
<sequence>MRKNKNLMEPRAQAHGTIQLWDSSRAYAQGRIPHQKTTHPWASLWSFGAWIKILIAVCVVTLLCIFAKPMNAADTIMATISWDPQSYAPFDYLLHARLLPIQGTTIRLYTNIFSVRQTSSGKTIYTPLDPKQYAYEWYTNGIKIQQGNGLSDISFQLKQFVKTNSLMVAVRINDPNTNLLVGQSQVSIPVLDKPDATIHQIQNNKILPVAINFIQGTAEQKITVFAKAYGLNVQSINNINFLWYHKSEQIPLSESDPQILELTLPKNPTRDRFSFIAQNGQRKLEYIEVFFTVSNK</sequence>
<protein>
    <submittedName>
        <fullName evidence="2">Uncharacterized protein</fullName>
    </submittedName>
</protein>
<keyword evidence="1" id="KW-0812">Transmembrane</keyword>
<dbReference type="AlphaFoldDB" id="A0A2H0PY34"/>
<keyword evidence="1" id="KW-1133">Transmembrane helix</keyword>